<dbReference type="Proteomes" id="UP000186720">
    <property type="component" value="Unassembled WGS sequence"/>
</dbReference>
<proteinExistence type="predicted"/>
<reference evidence="1 2" key="1">
    <citation type="submission" date="2016-11" db="EMBL/GenBank/DDBJ databases">
        <title>Whole Genome Sequencing of Mucilaginibacter polytrichastri RG4-7(T) isolated from the moss sample.</title>
        <authorList>
            <person name="Li Y."/>
        </authorList>
    </citation>
    <scope>NUCLEOTIDE SEQUENCE [LARGE SCALE GENOMIC DNA]</scope>
    <source>
        <strain evidence="1 2">RG4-7</strain>
    </source>
</reference>
<comment type="caution">
    <text evidence="1">The sequence shown here is derived from an EMBL/GenBank/DDBJ whole genome shotgun (WGS) entry which is preliminary data.</text>
</comment>
<sequence length="70" mass="7844">MSLSKKEEDRSKNGFFINDYDESDDANMNLIQAAKNFASSMNEVKRIAEAQKHHNTAVSSVSVAHSHYTP</sequence>
<evidence type="ECO:0000313" key="1">
    <source>
        <dbReference type="EMBL" id="OKS88186.1"/>
    </source>
</evidence>
<protein>
    <submittedName>
        <fullName evidence="1">Uncharacterized protein</fullName>
    </submittedName>
</protein>
<organism evidence="1 2">
    <name type="scientific">Mucilaginibacter polytrichastri</name>
    <dbReference type="NCBI Taxonomy" id="1302689"/>
    <lineage>
        <taxon>Bacteria</taxon>
        <taxon>Pseudomonadati</taxon>
        <taxon>Bacteroidota</taxon>
        <taxon>Sphingobacteriia</taxon>
        <taxon>Sphingobacteriales</taxon>
        <taxon>Sphingobacteriaceae</taxon>
        <taxon>Mucilaginibacter</taxon>
    </lineage>
</organism>
<name>A0A1Q6A2E9_9SPHI</name>
<dbReference type="AlphaFoldDB" id="A0A1Q6A2E9"/>
<dbReference type="EMBL" id="MPPL01000001">
    <property type="protein sequence ID" value="OKS88186.1"/>
    <property type="molecule type" value="Genomic_DNA"/>
</dbReference>
<keyword evidence="2" id="KW-1185">Reference proteome</keyword>
<evidence type="ECO:0000313" key="2">
    <source>
        <dbReference type="Proteomes" id="UP000186720"/>
    </source>
</evidence>
<gene>
    <name evidence="1" type="ORF">RG47T_3650</name>
</gene>
<dbReference type="RefSeq" id="WP_074490773.1">
    <property type="nucleotide sequence ID" value="NZ_FPAM01000010.1"/>
</dbReference>
<accession>A0A1Q6A2E9</accession>